<dbReference type="SMART" id="SM00267">
    <property type="entry name" value="GGDEF"/>
    <property type="match status" value="1"/>
</dbReference>
<dbReference type="CDD" id="cd01949">
    <property type="entry name" value="GGDEF"/>
    <property type="match status" value="1"/>
</dbReference>
<evidence type="ECO:0000256" key="5">
    <source>
        <dbReference type="ARBA" id="ARBA00023136"/>
    </source>
</evidence>
<dbReference type="NCBIfam" id="TIGR00254">
    <property type="entry name" value="GGDEF"/>
    <property type="match status" value="1"/>
</dbReference>
<feature type="transmembrane region" description="Helical" evidence="6">
    <location>
        <begin position="162"/>
        <end position="179"/>
    </location>
</feature>
<evidence type="ECO:0000256" key="3">
    <source>
        <dbReference type="ARBA" id="ARBA00022692"/>
    </source>
</evidence>
<gene>
    <name evidence="8" type="ORF">QWT69_13045</name>
</gene>
<evidence type="ECO:0000256" key="4">
    <source>
        <dbReference type="ARBA" id="ARBA00022989"/>
    </source>
</evidence>
<keyword evidence="5 6" id="KW-0472">Membrane</keyword>
<keyword evidence="4 6" id="KW-1133">Transmembrane helix</keyword>
<evidence type="ECO:0000256" key="2">
    <source>
        <dbReference type="ARBA" id="ARBA00022475"/>
    </source>
</evidence>
<dbReference type="InterPro" id="IPR050469">
    <property type="entry name" value="Diguanylate_Cyclase"/>
</dbReference>
<dbReference type="EMBL" id="CP129118">
    <property type="protein sequence ID" value="WOV86792.1"/>
    <property type="molecule type" value="Genomic_DNA"/>
</dbReference>
<accession>A0ABZ0L3M1</accession>
<dbReference type="Gene3D" id="3.30.70.270">
    <property type="match status" value="1"/>
</dbReference>
<feature type="transmembrane region" description="Helical" evidence="6">
    <location>
        <begin position="6"/>
        <end position="24"/>
    </location>
</feature>
<keyword evidence="9" id="KW-1185">Reference proteome</keyword>
<evidence type="ECO:0000313" key="9">
    <source>
        <dbReference type="Proteomes" id="UP001303902"/>
    </source>
</evidence>
<dbReference type="PANTHER" id="PTHR45138">
    <property type="entry name" value="REGULATORY COMPONENTS OF SENSORY TRANSDUCTION SYSTEM"/>
    <property type="match status" value="1"/>
</dbReference>
<evidence type="ECO:0000256" key="1">
    <source>
        <dbReference type="ARBA" id="ARBA00004651"/>
    </source>
</evidence>
<feature type="transmembrane region" description="Helical" evidence="6">
    <location>
        <begin position="132"/>
        <end position="150"/>
    </location>
</feature>
<dbReference type="SUPFAM" id="SSF55073">
    <property type="entry name" value="Nucleotide cyclase"/>
    <property type="match status" value="1"/>
</dbReference>
<dbReference type="Pfam" id="PF00990">
    <property type="entry name" value="GGDEF"/>
    <property type="match status" value="1"/>
</dbReference>
<evidence type="ECO:0000256" key="6">
    <source>
        <dbReference type="SAM" id="Phobius"/>
    </source>
</evidence>
<dbReference type="Proteomes" id="UP001303902">
    <property type="component" value="Chromosome"/>
</dbReference>
<protein>
    <submittedName>
        <fullName evidence="8">Diguanylate cyclase</fullName>
        <ecNumber evidence="8">2.7.7.65</ecNumber>
    </submittedName>
</protein>
<dbReference type="EC" id="2.7.7.65" evidence="8"/>
<dbReference type="InterPro" id="IPR029787">
    <property type="entry name" value="Nucleotide_cyclase"/>
</dbReference>
<keyword evidence="3 6" id="KW-0812">Transmembrane</keyword>
<feature type="domain" description="GGDEF" evidence="7">
    <location>
        <begin position="225"/>
        <end position="355"/>
    </location>
</feature>
<organism evidence="8 9">
    <name type="scientific">Sporosarcina oncorhynchi</name>
    <dbReference type="NCBI Taxonomy" id="3056444"/>
    <lineage>
        <taxon>Bacteria</taxon>
        <taxon>Bacillati</taxon>
        <taxon>Bacillota</taxon>
        <taxon>Bacilli</taxon>
        <taxon>Bacillales</taxon>
        <taxon>Caryophanaceae</taxon>
        <taxon>Sporosarcina</taxon>
    </lineage>
</organism>
<feature type="transmembrane region" description="Helical" evidence="6">
    <location>
        <begin position="66"/>
        <end position="87"/>
    </location>
</feature>
<dbReference type="InterPro" id="IPR000160">
    <property type="entry name" value="GGDEF_dom"/>
</dbReference>
<keyword evidence="2" id="KW-1003">Cell membrane</keyword>
<comment type="subcellular location">
    <subcellularLocation>
        <location evidence="1">Cell membrane</location>
        <topology evidence="1">Multi-pass membrane protein</topology>
    </subcellularLocation>
</comment>
<sequence>MLQSVLSNLCVILLSHLIISQLVSNREKFGQLTLRYLILLMTSFTVISMFYLPIQIGEYIFDLRLIPLIMLALFSGWSNTVIVLLAASAWRYFIIGGTGAIPGVLFGMVLPTIFTLIYAHYLTNNGKPWDKIILVTICWAISDIPLIFILPDGFSVMKQIFVMRYFSFLGAAILYYVLIELENKQVGMKTQLRFLATHDQLTGLLNKQECIRLAEMKMKSEQKNSSHFIAMIDLDHFKKLNDSYGHAAGDQALIQMAKIFKSVVNDRTLAARYGGEEFIMYFCAGSEKEAMDELSAMHNRIRHTLFQVKEDEAISVTVSIGIAQWPNDSSIQYAIKEADRKLYLAKEQGRDQIVY</sequence>
<name>A0ABZ0L3M1_9BACL</name>
<evidence type="ECO:0000259" key="7">
    <source>
        <dbReference type="PROSITE" id="PS50887"/>
    </source>
</evidence>
<keyword evidence="8" id="KW-0808">Transferase</keyword>
<feature type="transmembrane region" description="Helical" evidence="6">
    <location>
        <begin position="36"/>
        <end position="54"/>
    </location>
</feature>
<feature type="transmembrane region" description="Helical" evidence="6">
    <location>
        <begin position="99"/>
        <end position="120"/>
    </location>
</feature>
<proteinExistence type="predicted"/>
<dbReference type="InterPro" id="IPR011620">
    <property type="entry name" value="Sig_transdc_His_kinase_LytS_TM"/>
</dbReference>
<reference evidence="8 9" key="1">
    <citation type="submission" date="2023-06" db="EMBL/GenBank/DDBJ databases">
        <title>Sporosarcina sp. nov., isolated from Korean tranditional fermented seafood 'Jeotgal'.</title>
        <authorList>
            <person name="Yang A.I."/>
            <person name="Shin N.-R."/>
        </authorList>
    </citation>
    <scope>NUCLEOTIDE SEQUENCE [LARGE SCALE GENOMIC DNA]</scope>
    <source>
        <strain evidence="8 9">T2O-4</strain>
    </source>
</reference>
<evidence type="ECO:0000313" key="8">
    <source>
        <dbReference type="EMBL" id="WOV86792.1"/>
    </source>
</evidence>
<dbReference type="GO" id="GO:0052621">
    <property type="term" value="F:diguanylate cyclase activity"/>
    <property type="evidence" value="ECO:0007669"/>
    <property type="project" value="UniProtKB-EC"/>
</dbReference>
<dbReference type="PROSITE" id="PS50887">
    <property type="entry name" value="GGDEF"/>
    <property type="match status" value="1"/>
</dbReference>
<keyword evidence="8" id="KW-0548">Nucleotidyltransferase</keyword>
<dbReference type="Pfam" id="PF07694">
    <property type="entry name" value="5TM-5TMR_LYT"/>
    <property type="match status" value="1"/>
</dbReference>
<dbReference type="PANTHER" id="PTHR45138:SF9">
    <property type="entry name" value="DIGUANYLATE CYCLASE DGCM-RELATED"/>
    <property type="match status" value="1"/>
</dbReference>
<dbReference type="InterPro" id="IPR043128">
    <property type="entry name" value="Rev_trsase/Diguanyl_cyclase"/>
</dbReference>
<dbReference type="RefSeq" id="WP_317966303.1">
    <property type="nucleotide sequence ID" value="NZ_CP129118.1"/>
</dbReference>